<accession>A0A6J4NL44</accession>
<sequence length="151" mass="17857">MNAIELLKDDHDKVERLFQKVKATEDSEHKELFLKIKAELDAHTHIEEKIFYPRLKEEEQLEDITLEGVEEHHQAKMFLRELANLSEDSEKFEPKLKVLMEDITHHVQEEEGEMFPKVEKVIGKDELEKLGERMEEEKRNFQKSQTASSGK</sequence>
<evidence type="ECO:0000259" key="1">
    <source>
        <dbReference type="Pfam" id="PF01814"/>
    </source>
</evidence>
<gene>
    <name evidence="2" type="ORF">AVDCRST_MAG74-870</name>
</gene>
<dbReference type="CDD" id="cd12108">
    <property type="entry name" value="Hr-like"/>
    <property type="match status" value="1"/>
</dbReference>
<dbReference type="EMBL" id="CADCUR010000067">
    <property type="protein sequence ID" value="CAA9388851.1"/>
    <property type="molecule type" value="Genomic_DNA"/>
</dbReference>
<name>A0A6J4NL44_9BACT</name>
<evidence type="ECO:0000313" key="2">
    <source>
        <dbReference type="EMBL" id="CAA9388851.1"/>
    </source>
</evidence>
<dbReference type="Gene3D" id="1.20.120.520">
    <property type="entry name" value="nmb1532 protein domain like"/>
    <property type="match status" value="1"/>
</dbReference>
<dbReference type="PANTHER" id="PTHR35585:SF1">
    <property type="entry name" value="HHE DOMAIN PROTEIN (AFU_ORTHOLOGUE AFUA_4G00730)"/>
    <property type="match status" value="1"/>
</dbReference>
<dbReference type="AlphaFoldDB" id="A0A6J4NL44"/>
<dbReference type="PANTHER" id="PTHR35585">
    <property type="entry name" value="HHE DOMAIN PROTEIN (AFU_ORTHOLOGUE AFUA_4G00730)"/>
    <property type="match status" value="1"/>
</dbReference>
<organism evidence="2">
    <name type="scientific">uncultured Pyrinomonadaceae bacterium</name>
    <dbReference type="NCBI Taxonomy" id="2283094"/>
    <lineage>
        <taxon>Bacteria</taxon>
        <taxon>Pseudomonadati</taxon>
        <taxon>Acidobacteriota</taxon>
        <taxon>Blastocatellia</taxon>
        <taxon>Blastocatellales</taxon>
        <taxon>Pyrinomonadaceae</taxon>
        <taxon>environmental samples</taxon>
    </lineage>
</organism>
<dbReference type="InterPro" id="IPR012312">
    <property type="entry name" value="Hemerythrin-like"/>
</dbReference>
<proteinExistence type="predicted"/>
<dbReference type="Pfam" id="PF01814">
    <property type="entry name" value="Hemerythrin"/>
    <property type="match status" value="1"/>
</dbReference>
<feature type="domain" description="Hemerythrin-like" evidence="1">
    <location>
        <begin position="3"/>
        <end position="118"/>
    </location>
</feature>
<protein>
    <recommendedName>
        <fullName evidence="1">Hemerythrin-like domain-containing protein</fullName>
    </recommendedName>
</protein>
<reference evidence="2" key="1">
    <citation type="submission" date="2020-02" db="EMBL/GenBank/DDBJ databases">
        <authorList>
            <person name="Meier V. D."/>
        </authorList>
    </citation>
    <scope>NUCLEOTIDE SEQUENCE</scope>
    <source>
        <strain evidence="2">AVDCRST_MAG74</strain>
    </source>
</reference>